<keyword evidence="8" id="KW-0479">Metal-binding</keyword>
<sequence length="86" mass="9702">MSKLKHNDCLNFSPIDAAKGICRITGLMINIDTEVCSQFDLAPKCRNCEYFKKPDKDEIGICIGLEKEDWTFGDLSALTCKGHKFK</sequence>
<dbReference type="RefSeq" id="WP_072724443.1">
    <property type="nucleotide sequence ID" value="NZ_FQXH01000009.1"/>
</dbReference>
<evidence type="ECO:0000256" key="13">
    <source>
        <dbReference type="ARBA" id="ARBA00032959"/>
    </source>
</evidence>
<organism evidence="16 17">
    <name type="scientific">Tepidibacter thalassicus DSM 15285</name>
    <dbReference type="NCBI Taxonomy" id="1123350"/>
    <lineage>
        <taxon>Bacteria</taxon>
        <taxon>Bacillati</taxon>
        <taxon>Bacillota</taxon>
        <taxon>Clostridia</taxon>
        <taxon>Peptostreptococcales</taxon>
        <taxon>Peptostreptococcaceae</taxon>
        <taxon>Tepidibacter</taxon>
    </lineage>
</organism>
<proteinExistence type="inferred from homology"/>
<keyword evidence="11" id="KW-0456">Lyase</keyword>
<evidence type="ECO:0000256" key="8">
    <source>
        <dbReference type="ARBA" id="ARBA00022723"/>
    </source>
</evidence>
<dbReference type="Gene3D" id="2.20.70.100">
    <property type="match status" value="2"/>
</dbReference>
<accession>A0A1M5QTV6</accession>
<evidence type="ECO:0000313" key="17">
    <source>
        <dbReference type="Proteomes" id="UP000242520"/>
    </source>
</evidence>
<dbReference type="InterPro" id="IPR041125">
    <property type="entry name" value="4HPAD_g_N"/>
</dbReference>
<feature type="domain" description="4-hydroxyphenylacetate decarboxylase small gamma subunit N-terminal" evidence="15">
    <location>
        <begin position="4"/>
        <end position="34"/>
    </location>
</feature>
<evidence type="ECO:0000256" key="4">
    <source>
        <dbReference type="ARBA" id="ARBA00008904"/>
    </source>
</evidence>
<dbReference type="GO" id="GO:0051539">
    <property type="term" value="F:4 iron, 4 sulfur cluster binding"/>
    <property type="evidence" value="ECO:0007669"/>
    <property type="project" value="UniProtKB-KW"/>
</dbReference>
<name>A0A1M5QTV6_9FIRM</name>
<dbReference type="AlphaFoldDB" id="A0A1M5QTV6"/>
<feature type="domain" description="4-hydroxyphenylacetate decarboxylase small gamma subunit C-terminal" evidence="14">
    <location>
        <begin position="43"/>
        <end position="81"/>
    </location>
</feature>
<dbReference type="NCBIfam" id="NF033716">
    <property type="entry name" value="glycyl_HPDL_Sma"/>
    <property type="match status" value="1"/>
</dbReference>
<evidence type="ECO:0000256" key="1">
    <source>
        <dbReference type="ARBA" id="ARBA00000127"/>
    </source>
</evidence>
<evidence type="ECO:0000256" key="11">
    <source>
        <dbReference type="ARBA" id="ARBA00023239"/>
    </source>
</evidence>
<comment type="catalytic activity">
    <reaction evidence="1">
        <text>4-hydroxyphenylacetate + H(+) = 4-methylphenol + CO2</text>
        <dbReference type="Rhea" id="RHEA:22732"/>
        <dbReference type="ChEBI" id="CHEBI:15378"/>
        <dbReference type="ChEBI" id="CHEBI:16526"/>
        <dbReference type="ChEBI" id="CHEBI:17847"/>
        <dbReference type="ChEBI" id="CHEBI:48999"/>
        <dbReference type="EC" id="4.1.1.83"/>
    </reaction>
    <physiologicalReaction direction="left-to-right" evidence="1">
        <dbReference type="Rhea" id="RHEA:22733"/>
    </physiologicalReaction>
</comment>
<evidence type="ECO:0000259" key="15">
    <source>
        <dbReference type="Pfam" id="PF18671"/>
    </source>
</evidence>
<keyword evidence="10" id="KW-0411">Iron-sulfur</keyword>
<reference evidence="17" key="1">
    <citation type="submission" date="2016-11" db="EMBL/GenBank/DDBJ databases">
        <authorList>
            <person name="Varghese N."/>
            <person name="Submissions S."/>
        </authorList>
    </citation>
    <scope>NUCLEOTIDE SEQUENCE [LARGE SCALE GENOMIC DNA]</scope>
    <source>
        <strain evidence="17">DSM 15285</strain>
    </source>
</reference>
<protein>
    <recommendedName>
        <fullName evidence="6">4-hydroxyphenylacetate decarboxylase small subunit</fullName>
        <ecNumber evidence="5">4.1.1.83</ecNumber>
    </recommendedName>
    <alternativeName>
        <fullName evidence="12">4-hydroxyphenylacetate decarboxylase gamma subunit</fullName>
    </alternativeName>
    <alternativeName>
        <fullName evidence="13">p-hydroxyphenylacetate decarboxylase small subunit</fullName>
    </alternativeName>
</protein>
<dbReference type="EC" id="4.1.1.83" evidence="5"/>
<dbReference type="GO" id="GO:0043722">
    <property type="term" value="F:4-hydroxyphenylacetate decarboxylase activity"/>
    <property type="evidence" value="ECO:0007669"/>
    <property type="project" value="UniProtKB-EC"/>
</dbReference>
<dbReference type="GO" id="GO:0046872">
    <property type="term" value="F:metal ion binding"/>
    <property type="evidence" value="ECO:0007669"/>
    <property type="project" value="UniProtKB-KW"/>
</dbReference>
<evidence type="ECO:0000256" key="12">
    <source>
        <dbReference type="ARBA" id="ARBA00029987"/>
    </source>
</evidence>
<gene>
    <name evidence="16" type="ORF">SAMN02744040_01104</name>
</gene>
<dbReference type="STRING" id="1123350.SAMN02744040_01104"/>
<dbReference type="EMBL" id="FQXH01000009">
    <property type="protein sequence ID" value="SHH17567.1"/>
    <property type="molecule type" value="Genomic_DNA"/>
</dbReference>
<evidence type="ECO:0000259" key="14">
    <source>
        <dbReference type="Pfam" id="PF18524"/>
    </source>
</evidence>
<dbReference type="Proteomes" id="UP000242520">
    <property type="component" value="Unassembled WGS sequence"/>
</dbReference>
<comment type="cofactor">
    <cofactor evidence="3">
        <name>[4Fe-4S] cluster</name>
        <dbReference type="ChEBI" id="CHEBI:49883"/>
    </cofactor>
</comment>
<evidence type="ECO:0000256" key="2">
    <source>
        <dbReference type="ARBA" id="ARBA00001088"/>
    </source>
</evidence>
<dbReference type="Pfam" id="PF18671">
    <property type="entry name" value="4HPAD_g_N"/>
    <property type="match status" value="1"/>
</dbReference>
<evidence type="ECO:0000256" key="7">
    <source>
        <dbReference type="ARBA" id="ARBA00022485"/>
    </source>
</evidence>
<dbReference type="Pfam" id="PF18524">
    <property type="entry name" value="HPIP_like"/>
    <property type="match status" value="1"/>
</dbReference>
<keyword evidence="9" id="KW-0408">Iron</keyword>
<dbReference type="InterPro" id="IPR053727">
    <property type="entry name" value="HPA_decarboxylase_ss_sf"/>
</dbReference>
<evidence type="ECO:0000256" key="3">
    <source>
        <dbReference type="ARBA" id="ARBA00001966"/>
    </source>
</evidence>
<evidence type="ECO:0000313" key="16">
    <source>
        <dbReference type="EMBL" id="SHH17567.1"/>
    </source>
</evidence>
<keyword evidence="17" id="KW-1185">Reference proteome</keyword>
<evidence type="ECO:0000256" key="9">
    <source>
        <dbReference type="ARBA" id="ARBA00023004"/>
    </source>
</evidence>
<comment type="similarity">
    <text evidence="4">Belongs to the HPA decarboxylase small subunit family.</text>
</comment>
<evidence type="ECO:0000256" key="5">
    <source>
        <dbReference type="ARBA" id="ARBA00012283"/>
    </source>
</evidence>
<dbReference type="OrthoDB" id="3186521at2"/>
<evidence type="ECO:0000256" key="6">
    <source>
        <dbReference type="ARBA" id="ARBA00013463"/>
    </source>
</evidence>
<keyword evidence="7" id="KW-0004">4Fe-4S</keyword>
<dbReference type="InterPro" id="IPR040923">
    <property type="entry name" value="HpdC_C"/>
</dbReference>
<evidence type="ECO:0000256" key="10">
    <source>
        <dbReference type="ARBA" id="ARBA00023014"/>
    </source>
</evidence>
<comment type="catalytic activity">
    <reaction evidence="2">
        <text>3,4-dihydroxyphenylacetate + H(+) = 4-methylcatechol + CO2</text>
        <dbReference type="Rhea" id="RHEA:62556"/>
        <dbReference type="ChEBI" id="CHEBI:15378"/>
        <dbReference type="ChEBI" id="CHEBI:16526"/>
        <dbReference type="ChEBI" id="CHEBI:17254"/>
        <dbReference type="ChEBI" id="CHEBI:17612"/>
        <dbReference type="EC" id="4.1.1.83"/>
    </reaction>
    <physiologicalReaction direction="left-to-right" evidence="2">
        <dbReference type="Rhea" id="RHEA:62557"/>
    </physiologicalReaction>
</comment>